<keyword evidence="3" id="KW-1185">Reference proteome</keyword>
<dbReference type="Gene3D" id="2.130.10.10">
    <property type="entry name" value="YVTN repeat-like/Quinoprotein amine dehydrogenase"/>
    <property type="match status" value="1"/>
</dbReference>
<reference evidence="2 3" key="1">
    <citation type="submission" date="2024-01" db="EMBL/GenBank/DDBJ databases">
        <authorList>
            <person name="Allen C."/>
            <person name="Tagirdzhanova G."/>
        </authorList>
    </citation>
    <scope>NUCLEOTIDE SEQUENCE [LARGE SCALE GENOMIC DNA]</scope>
</reference>
<comment type="caution">
    <text evidence="2">The sequence shown here is derived from an EMBL/GenBank/DDBJ whole genome shotgun (WGS) entry which is preliminary data.</text>
</comment>
<name>A0ABP0AKY0_9PEZI</name>
<accession>A0ABP0AKY0</accession>
<dbReference type="InterPro" id="IPR050358">
    <property type="entry name" value="RSE1/DDB1/CFT1"/>
</dbReference>
<protein>
    <recommendedName>
        <fullName evidence="4">Thermotolerance protein</fullName>
    </recommendedName>
</protein>
<dbReference type="PANTHER" id="PTHR10644">
    <property type="entry name" value="DNA REPAIR/RNA PROCESSING CPSF FAMILY"/>
    <property type="match status" value="1"/>
</dbReference>
<dbReference type="EMBL" id="CAWUHC010000001">
    <property type="protein sequence ID" value="CAK7208473.1"/>
    <property type="molecule type" value="Genomic_DNA"/>
</dbReference>
<feature type="region of interest" description="Disordered" evidence="1">
    <location>
        <begin position="114"/>
        <end position="174"/>
    </location>
</feature>
<gene>
    <name evidence="2" type="ORF">SBRCBS47491_000104</name>
</gene>
<feature type="compositionally biased region" description="Basic residues" evidence="1">
    <location>
        <begin position="161"/>
        <end position="174"/>
    </location>
</feature>
<feature type="compositionally biased region" description="Acidic residues" evidence="1">
    <location>
        <begin position="769"/>
        <end position="785"/>
    </location>
</feature>
<organism evidence="2 3">
    <name type="scientific">Sporothrix bragantina</name>
    <dbReference type="NCBI Taxonomy" id="671064"/>
    <lineage>
        <taxon>Eukaryota</taxon>
        <taxon>Fungi</taxon>
        <taxon>Dikarya</taxon>
        <taxon>Ascomycota</taxon>
        <taxon>Pezizomycotina</taxon>
        <taxon>Sordariomycetes</taxon>
        <taxon>Sordariomycetidae</taxon>
        <taxon>Ophiostomatales</taxon>
        <taxon>Ophiostomataceae</taxon>
        <taxon>Sporothrix</taxon>
    </lineage>
</organism>
<proteinExistence type="predicted"/>
<evidence type="ECO:0000256" key="1">
    <source>
        <dbReference type="SAM" id="MobiDB-lite"/>
    </source>
</evidence>
<dbReference type="InterPro" id="IPR015943">
    <property type="entry name" value="WD40/YVTN_repeat-like_dom_sf"/>
</dbReference>
<dbReference type="Proteomes" id="UP001642406">
    <property type="component" value="Unassembled WGS sequence"/>
</dbReference>
<evidence type="ECO:0000313" key="3">
    <source>
        <dbReference type="Proteomes" id="UP001642406"/>
    </source>
</evidence>
<evidence type="ECO:0000313" key="2">
    <source>
        <dbReference type="EMBL" id="CAK7208473.1"/>
    </source>
</evidence>
<sequence>MAFQTNVLRDGEWVTETVALNSVLKGNGTNAKSTAPELRHDQPPKYGILTRTVIESPVAHWMLPVRLRSAQHMDVAIIGDHYVQISEMGRDGRLRNVVRKTDFGSRIRNAKVIGASPESATDDEKDDAAPIHIKTEDDDAILDSDSGGDSDDSDEVMGGTRPRRHLRHRRQRHTARRLPPQQLLVVLESGDYSIYLAREDGVVMFLDIDSDNILGASVEIGKFECNIGTAFCSVFDEFNDILIMGGDSGPGTIWQIRPRQPNIQLGKIPNWSPVVDFVTSDEFTTVRGLQGAKGREINEGSHLPGGASVKQFSTPDRVFGTSGRGVTGAVTEFRYGLRADIGLEVDYPTPIKQSWIFATRTDTFDIEYHVLISLVDRSEAFYMSSDLAQFNAHDEGVQLYDLESRTLAASQLSEEVILQQPSLTVIDANIFGDLVAVSTLVESAFECHLLQLKPDRSVNILETFRLPGDATCLCLSSYAGSPYIAVGLVVNGSPSIVLRRFKESSASEDSLNLGLGGRFLVISTTRPKVHRQQRPKVKYWTRYKKSFSGPVFSAVSQGENVFSCVGSTIYWDRLDLQEKRLTTHGTYELNSCATSLRVVNNKIVAVTGEDSIEIIGFANGVPGNMEIHHADSEQRSASHLIEIGSRVSGNDLNTSVLLVCDRDATVSGLWVPWQEPGKDCTVIFEADLPASVRKLVRGRTRPSWQRACRDVRYGLIPSTPDEADILGVCLDGSLQHFMLLSLPAWRLLRLVHDLALTSPTLFPFTFEKSDEDDDDNDDDYEADPETSDRSVMQIDGDMLQRCVDRRALEGLFAKPAYAARLYAALEKLDSGLDLNKEAQASVMAVDGGDGPSAQDGSTLDNKTRRCIDLLYVILEYYLQPVL</sequence>
<feature type="region of interest" description="Disordered" evidence="1">
    <location>
        <begin position="767"/>
        <end position="788"/>
    </location>
</feature>
<feature type="compositionally biased region" description="Acidic residues" evidence="1">
    <location>
        <begin position="136"/>
        <end position="155"/>
    </location>
</feature>
<evidence type="ECO:0008006" key="4">
    <source>
        <dbReference type="Google" id="ProtNLM"/>
    </source>
</evidence>